<dbReference type="PANTHER" id="PTHR43976">
    <property type="entry name" value="SHORT CHAIN DEHYDROGENASE"/>
    <property type="match status" value="1"/>
</dbReference>
<dbReference type="InterPro" id="IPR036291">
    <property type="entry name" value="NAD(P)-bd_dom_sf"/>
</dbReference>
<dbReference type="CDD" id="cd05374">
    <property type="entry name" value="17beta-HSD-like_SDR_c"/>
    <property type="match status" value="1"/>
</dbReference>
<evidence type="ECO:0000256" key="3">
    <source>
        <dbReference type="RuleBase" id="RU000363"/>
    </source>
</evidence>
<reference evidence="5" key="1">
    <citation type="journal article" date="2019" name="Int. J. Syst. Evol. Microbiol.">
        <title>The Global Catalogue of Microorganisms (GCM) 10K type strain sequencing project: providing services to taxonomists for standard genome sequencing and annotation.</title>
        <authorList>
            <consortium name="The Broad Institute Genomics Platform"/>
            <consortium name="The Broad Institute Genome Sequencing Center for Infectious Disease"/>
            <person name="Wu L."/>
            <person name="Ma J."/>
        </authorList>
    </citation>
    <scope>NUCLEOTIDE SEQUENCE [LARGE SCALE GENOMIC DNA]</scope>
    <source>
        <strain evidence="5">JCM 17337</strain>
    </source>
</reference>
<dbReference type="SUPFAM" id="SSF51735">
    <property type="entry name" value="NAD(P)-binding Rossmann-fold domains"/>
    <property type="match status" value="1"/>
</dbReference>
<proteinExistence type="inferred from homology"/>
<dbReference type="RefSeq" id="WP_345143504.1">
    <property type="nucleotide sequence ID" value="NZ_BAABDU010000003.1"/>
</dbReference>
<keyword evidence="2" id="KW-0560">Oxidoreductase</keyword>
<dbReference type="NCBIfam" id="NF004824">
    <property type="entry name" value="PRK06180.1"/>
    <property type="match status" value="1"/>
</dbReference>
<organism evidence="4 5">
    <name type="scientific">Flavobacterium ginsengiterrae</name>
    <dbReference type="NCBI Taxonomy" id="871695"/>
    <lineage>
        <taxon>Bacteria</taxon>
        <taxon>Pseudomonadati</taxon>
        <taxon>Bacteroidota</taxon>
        <taxon>Flavobacteriia</taxon>
        <taxon>Flavobacteriales</taxon>
        <taxon>Flavobacteriaceae</taxon>
        <taxon>Flavobacterium</taxon>
    </lineage>
</organism>
<dbReference type="PRINTS" id="PR00080">
    <property type="entry name" value="SDRFAMILY"/>
</dbReference>
<protein>
    <submittedName>
        <fullName evidence="4">Oxidoreductase</fullName>
    </submittedName>
</protein>
<sequence length="280" mass="30618">MGNNKVWFITGASKGLGLELAKKLLAEGFKVAATSRSEDALIKVLGNTSENFLPLEMDLVDEKSVKNAIDKTISYFKTIDVLVNNAGYGLLGALEELTDAEARKNYEVNVFGLLNVIRHTMPILRANQSGHIFNISSVGGYYGEFPGWGIYCSTKFAVAGLTESLAAEIKPFGVHATIVYPGYFRTDFLKDSSLLLPETPIAEYKEVRQSENAHKEGINGNQPGDPIKLAEALIKVSQDQNPPLHLFLGEDAFNMANQKIASVQSELGQWKEVSVGTNFN</sequence>
<dbReference type="PANTHER" id="PTHR43976:SF16">
    <property type="entry name" value="SHORT-CHAIN DEHYDROGENASE_REDUCTASE FAMILY PROTEIN"/>
    <property type="match status" value="1"/>
</dbReference>
<evidence type="ECO:0000256" key="2">
    <source>
        <dbReference type="ARBA" id="ARBA00023002"/>
    </source>
</evidence>
<dbReference type="Pfam" id="PF00106">
    <property type="entry name" value="adh_short"/>
    <property type="match status" value="1"/>
</dbReference>
<dbReference type="InterPro" id="IPR002347">
    <property type="entry name" value="SDR_fam"/>
</dbReference>
<evidence type="ECO:0000313" key="5">
    <source>
        <dbReference type="Proteomes" id="UP001500748"/>
    </source>
</evidence>
<name>A0ABP7GLL2_9FLAO</name>
<evidence type="ECO:0000256" key="1">
    <source>
        <dbReference type="ARBA" id="ARBA00006484"/>
    </source>
</evidence>
<dbReference type="Gene3D" id="3.40.50.720">
    <property type="entry name" value="NAD(P)-binding Rossmann-like Domain"/>
    <property type="match status" value="1"/>
</dbReference>
<comment type="similarity">
    <text evidence="1 3">Belongs to the short-chain dehydrogenases/reductases (SDR) family.</text>
</comment>
<dbReference type="PROSITE" id="PS00061">
    <property type="entry name" value="ADH_SHORT"/>
    <property type="match status" value="1"/>
</dbReference>
<dbReference type="PRINTS" id="PR00081">
    <property type="entry name" value="GDHRDH"/>
</dbReference>
<dbReference type="Proteomes" id="UP001500748">
    <property type="component" value="Unassembled WGS sequence"/>
</dbReference>
<dbReference type="InterPro" id="IPR020904">
    <property type="entry name" value="Sc_DH/Rdtase_CS"/>
</dbReference>
<evidence type="ECO:0000313" key="4">
    <source>
        <dbReference type="EMBL" id="GAA3766625.1"/>
    </source>
</evidence>
<comment type="caution">
    <text evidence="4">The sequence shown here is derived from an EMBL/GenBank/DDBJ whole genome shotgun (WGS) entry which is preliminary data.</text>
</comment>
<accession>A0ABP7GLL2</accession>
<dbReference type="InterPro" id="IPR051911">
    <property type="entry name" value="SDR_oxidoreductase"/>
</dbReference>
<dbReference type="EMBL" id="BAABDU010000003">
    <property type="protein sequence ID" value="GAA3766625.1"/>
    <property type="molecule type" value="Genomic_DNA"/>
</dbReference>
<keyword evidence="5" id="KW-1185">Reference proteome</keyword>
<gene>
    <name evidence="4" type="ORF">GCM10022423_19190</name>
</gene>